<keyword evidence="3" id="KW-0560">Oxidoreductase</keyword>
<dbReference type="InterPro" id="IPR009051">
    <property type="entry name" value="Helical_ferredxn"/>
</dbReference>
<keyword evidence="9" id="KW-1185">Reference proteome</keyword>
<dbReference type="PANTHER" id="PTHR42783">
    <property type="entry name" value="GLUTAMATE SYNTHASE [NADPH] SMALL CHAIN"/>
    <property type="match status" value="1"/>
</dbReference>
<evidence type="ECO:0000256" key="1">
    <source>
        <dbReference type="ARBA" id="ARBA00022485"/>
    </source>
</evidence>
<feature type="domain" description="FAD/NAD(P)-binding" evidence="6">
    <location>
        <begin position="156"/>
        <end position="486"/>
    </location>
</feature>
<evidence type="ECO:0000256" key="5">
    <source>
        <dbReference type="ARBA" id="ARBA00023014"/>
    </source>
</evidence>
<dbReference type="PANTHER" id="PTHR42783:SF3">
    <property type="entry name" value="GLUTAMATE SYNTHASE [NADPH] SMALL CHAIN-RELATED"/>
    <property type="match status" value="1"/>
</dbReference>
<dbReference type="Pfam" id="PF14691">
    <property type="entry name" value="Fer4_20"/>
    <property type="match status" value="1"/>
</dbReference>
<sequence>MEGKKPDASKPAFAFRETPRKMPARIPLELRQRGDWGELYGRFGEADAKHQSGRCLDCGNPYCSWKCPLHNYIPRWLELAREGRIHEAAALAHETNPLPEVCGRVCPQDRLCEGSCTLNDGFGAVTIGAVEKYIVDRALDEGWRPDLSRVTATGKRVAVIGAGPAGLSCADRLARAGVQAVVYDRYEQIGGLLHFGIPSFKLEKSVMAQRRAVLEDMGVQFRLGVEIGRDVGMDDLLSQYDAVFLGLGSYRYTDGGLPGQDLRNVLPALPFLVQNGRLVHGDDDASSRAIAGWEDHVELPDLRGKRVVVLGGGDTGMDCVRSAVRLGAARVTCAYRRDEANMPGSSREVANAREEGVQFLFNRQPLALLGDESVTGVRVAETRLSDPDANGRQRAEVVPGSESVLAADVVIIAFGFQPDPPAWLAEHGIALSDNGRIRVMQTEGCASRRKPAADGALPYQTTNPRVFAGGDSVRGADLVVTAAYEGREAAAGMVRFLVG</sequence>
<protein>
    <submittedName>
        <fullName evidence="8">FAD-dependent oxidoreductase</fullName>
    </submittedName>
</protein>
<dbReference type="InterPro" id="IPR006006">
    <property type="entry name" value="GltD-like"/>
</dbReference>
<evidence type="ECO:0000313" key="9">
    <source>
        <dbReference type="Proteomes" id="UP001429984"/>
    </source>
</evidence>
<evidence type="ECO:0000256" key="3">
    <source>
        <dbReference type="ARBA" id="ARBA00023002"/>
    </source>
</evidence>
<gene>
    <name evidence="8" type="ORF">IU514_04015</name>
</gene>
<evidence type="ECO:0000256" key="2">
    <source>
        <dbReference type="ARBA" id="ARBA00022723"/>
    </source>
</evidence>
<dbReference type="Gene3D" id="3.50.50.60">
    <property type="entry name" value="FAD/NAD(P)-binding domain"/>
    <property type="match status" value="3"/>
</dbReference>
<dbReference type="InterPro" id="IPR023753">
    <property type="entry name" value="FAD/NAD-binding_dom"/>
</dbReference>
<keyword evidence="5" id="KW-0411">Iron-sulfur</keyword>
<evidence type="ECO:0000256" key="4">
    <source>
        <dbReference type="ARBA" id="ARBA00023004"/>
    </source>
</evidence>
<dbReference type="InterPro" id="IPR028261">
    <property type="entry name" value="DPD_II"/>
</dbReference>
<keyword evidence="4" id="KW-0408">Iron</keyword>
<dbReference type="InterPro" id="IPR036188">
    <property type="entry name" value="FAD/NAD-bd_sf"/>
</dbReference>
<dbReference type="EMBL" id="JADLZT010000002">
    <property type="protein sequence ID" value="MBF6023190.1"/>
    <property type="molecule type" value="Genomic_DNA"/>
</dbReference>
<dbReference type="PRINTS" id="PR00419">
    <property type="entry name" value="ADXRDTASE"/>
</dbReference>
<evidence type="ECO:0000259" key="7">
    <source>
        <dbReference type="Pfam" id="PF14691"/>
    </source>
</evidence>
<evidence type="ECO:0000259" key="6">
    <source>
        <dbReference type="Pfam" id="PF07992"/>
    </source>
</evidence>
<dbReference type="Proteomes" id="UP001429984">
    <property type="component" value="Unassembled WGS sequence"/>
</dbReference>
<comment type="caution">
    <text evidence="8">The sequence shown here is derived from an EMBL/GenBank/DDBJ whole genome shotgun (WGS) entry which is preliminary data.</text>
</comment>
<dbReference type="NCBIfam" id="TIGR01318">
    <property type="entry name" value="gltD_gamma_fam"/>
    <property type="match status" value="1"/>
</dbReference>
<feature type="domain" description="Dihydroprymidine dehydrogenase" evidence="7">
    <location>
        <begin position="35"/>
        <end position="142"/>
    </location>
</feature>
<name>A0ABS0B7U3_9GAMM</name>
<accession>A0ABS0B7U3</accession>
<organism evidence="8 9">
    <name type="scientific">Lysobacter niastensis</name>
    <dbReference type="NCBI Taxonomy" id="380629"/>
    <lineage>
        <taxon>Bacteria</taxon>
        <taxon>Pseudomonadati</taxon>
        <taxon>Pseudomonadota</taxon>
        <taxon>Gammaproteobacteria</taxon>
        <taxon>Lysobacterales</taxon>
        <taxon>Lysobacteraceae</taxon>
        <taxon>Lysobacter</taxon>
    </lineage>
</organism>
<dbReference type="SUPFAM" id="SSF51971">
    <property type="entry name" value="Nucleotide-binding domain"/>
    <property type="match status" value="1"/>
</dbReference>
<dbReference type="Gene3D" id="1.10.1060.10">
    <property type="entry name" value="Alpha-helical ferredoxin"/>
    <property type="match status" value="1"/>
</dbReference>
<evidence type="ECO:0000313" key="8">
    <source>
        <dbReference type="EMBL" id="MBF6023190.1"/>
    </source>
</evidence>
<reference evidence="8 9" key="1">
    <citation type="submission" date="2020-11" db="EMBL/GenBank/DDBJ databases">
        <title>Draft Genome Sequence and Secondary Metabolite Biosynthetic Potential of the Lysobacter niastensis Type strain DSM 18481.</title>
        <authorList>
            <person name="Turrini P."/>
            <person name="Artuso I."/>
            <person name="Tescari M."/>
            <person name="Lugli G.A."/>
            <person name="Frangipani E."/>
            <person name="Ventura M."/>
            <person name="Visca P."/>
        </authorList>
    </citation>
    <scope>NUCLEOTIDE SEQUENCE [LARGE SCALE GENOMIC DNA]</scope>
    <source>
        <strain evidence="8 9">DSM 18481</strain>
    </source>
</reference>
<keyword evidence="2" id="KW-0479">Metal-binding</keyword>
<dbReference type="RefSeq" id="WP_194929996.1">
    <property type="nucleotide sequence ID" value="NZ_JADLZT010000002.1"/>
</dbReference>
<dbReference type="SUPFAM" id="SSF46548">
    <property type="entry name" value="alpha-helical ferredoxin"/>
    <property type="match status" value="1"/>
</dbReference>
<proteinExistence type="predicted"/>
<dbReference type="Pfam" id="PF07992">
    <property type="entry name" value="Pyr_redox_2"/>
    <property type="match status" value="1"/>
</dbReference>
<keyword evidence="1" id="KW-0004">4Fe-4S</keyword>